<reference evidence="1 2" key="1">
    <citation type="journal article" date="2021" name="Sci. Rep.">
        <title>The genome of the diatom Chaetoceros tenuissimus carries an ancient integrated fragment of an extant virus.</title>
        <authorList>
            <person name="Hongo Y."/>
            <person name="Kimura K."/>
            <person name="Takaki Y."/>
            <person name="Yoshida Y."/>
            <person name="Baba S."/>
            <person name="Kobayashi G."/>
            <person name="Nagasaki K."/>
            <person name="Hano T."/>
            <person name="Tomaru Y."/>
        </authorList>
    </citation>
    <scope>NUCLEOTIDE SEQUENCE [LARGE SCALE GENOMIC DNA]</scope>
    <source>
        <strain evidence="1 2">NIES-3715</strain>
    </source>
</reference>
<dbReference type="InterPro" id="IPR026906">
    <property type="entry name" value="LRR_5"/>
</dbReference>
<keyword evidence="2" id="KW-1185">Reference proteome</keyword>
<dbReference type="InterPro" id="IPR032675">
    <property type="entry name" value="LRR_dom_sf"/>
</dbReference>
<dbReference type="Pfam" id="PF13306">
    <property type="entry name" value="LRR_5"/>
    <property type="match status" value="1"/>
</dbReference>
<dbReference type="InterPro" id="IPR053139">
    <property type="entry name" value="Surface_bspA-like"/>
</dbReference>
<accession>A0AAD3DDL4</accession>
<proteinExistence type="predicted"/>
<evidence type="ECO:0008006" key="3">
    <source>
        <dbReference type="Google" id="ProtNLM"/>
    </source>
</evidence>
<dbReference type="PANTHER" id="PTHR45661:SF3">
    <property type="entry name" value="IG-LIKE DOMAIN-CONTAINING PROTEIN"/>
    <property type="match status" value="1"/>
</dbReference>
<organism evidence="1 2">
    <name type="scientific">Chaetoceros tenuissimus</name>
    <dbReference type="NCBI Taxonomy" id="426638"/>
    <lineage>
        <taxon>Eukaryota</taxon>
        <taxon>Sar</taxon>
        <taxon>Stramenopiles</taxon>
        <taxon>Ochrophyta</taxon>
        <taxon>Bacillariophyta</taxon>
        <taxon>Coscinodiscophyceae</taxon>
        <taxon>Chaetocerotophycidae</taxon>
        <taxon>Chaetocerotales</taxon>
        <taxon>Chaetocerotaceae</taxon>
        <taxon>Chaetoceros</taxon>
    </lineage>
</organism>
<comment type="caution">
    <text evidence="1">The sequence shown here is derived from an EMBL/GenBank/DDBJ whole genome shotgun (WGS) entry which is preliminary data.</text>
</comment>
<dbReference type="Proteomes" id="UP001054902">
    <property type="component" value="Unassembled WGS sequence"/>
</dbReference>
<gene>
    <name evidence="1" type="ORF">CTEN210_18493</name>
</gene>
<name>A0AAD3DDL4_9STRA</name>
<dbReference type="SUPFAM" id="SSF52058">
    <property type="entry name" value="L domain-like"/>
    <property type="match status" value="1"/>
</dbReference>
<dbReference type="PANTHER" id="PTHR45661">
    <property type="entry name" value="SURFACE ANTIGEN"/>
    <property type="match status" value="1"/>
</dbReference>
<dbReference type="EMBL" id="BLLK01000075">
    <property type="protein sequence ID" value="GFH62017.1"/>
    <property type="molecule type" value="Genomic_DNA"/>
</dbReference>
<sequence length="275" mass="32155">MRLTHYPTEQEWEEFVKEGPGMRMYNGKKTLFYNGEIRWDWLDVDTQDFVSNKEERRAWEVIIVLPGVQVIPDNTFRGCRNVEVVIMADTVKRIEHYVFFYCKSLSYVRLSRNLEYIGTSAFYCCKFTSIFIPPSCRWIGYYAFNGCKKLIIFHVPQHTQLGGNVFANTELFNVSPFEEVNTDGFYRNTKEANAWVRDVNVNEEYALHGACCSFNPLVDVIYQVVKVKTDGLQSFKVKNEIEITPTQYLEANPFAQVDEKKIINRYILEKMGETV</sequence>
<evidence type="ECO:0000313" key="2">
    <source>
        <dbReference type="Proteomes" id="UP001054902"/>
    </source>
</evidence>
<evidence type="ECO:0000313" key="1">
    <source>
        <dbReference type="EMBL" id="GFH62017.1"/>
    </source>
</evidence>
<dbReference type="AlphaFoldDB" id="A0AAD3DDL4"/>
<protein>
    <recommendedName>
        <fullName evidence="3">Leucine-rich repeat domain-containing protein</fullName>
    </recommendedName>
</protein>
<dbReference type="Gene3D" id="3.80.10.10">
    <property type="entry name" value="Ribonuclease Inhibitor"/>
    <property type="match status" value="1"/>
</dbReference>